<feature type="signal peptide" evidence="3">
    <location>
        <begin position="1"/>
        <end position="23"/>
    </location>
</feature>
<sequence>MRAVVVAAAGLLALLCTCSGASAASSAAGAPATLQHLDDEGHGNFWLGSDDGRAVFPEPAPPMPALPPAPPAPPAWKAAREPAPPEAPDQRWLDFVHSTGWRYEATDSASIQDEHATGSMEALPATATGMISELAFDAQELDVAATPTPDRAEGQAAAVPPAGAPTWSFALPGGWTAELQYNVNESSYGFSTRPKATANGGERGAFDIRAGWAMKRRFVQLPASGNRMAGVQEVLHREFYFSISGLAIVCLAAAAAVAAVWKYMAEEEEQDEGDEEAGQKGDDLHTPFIKVIQESGYEKL</sequence>
<keyword evidence="2" id="KW-1133">Transmembrane helix</keyword>
<keyword evidence="2" id="KW-0812">Transmembrane</keyword>
<name>A0A9D4Z233_CHLVU</name>
<evidence type="ECO:0000256" key="3">
    <source>
        <dbReference type="SAM" id="SignalP"/>
    </source>
</evidence>
<evidence type="ECO:0000256" key="1">
    <source>
        <dbReference type="SAM" id="MobiDB-lite"/>
    </source>
</evidence>
<feature type="region of interest" description="Disordered" evidence="1">
    <location>
        <begin position="43"/>
        <end position="90"/>
    </location>
</feature>
<keyword evidence="2" id="KW-0472">Membrane</keyword>
<evidence type="ECO:0000313" key="4">
    <source>
        <dbReference type="EMBL" id="KAI3439043.1"/>
    </source>
</evidence>
<dbReference type="EMBL" id="SIDB01000001">
    <property type="protein sequence ID" value="KAI3439043.1"/>
    <property type="molecule type" value="Genomic_DNA"/>
</dbReference>
<feature type="transmembrane region" description="Helical" evidence="2">
    <location>
        <begin position="239"/>
        <end position="261"/>
    </location>
</feature>
<accession>A0A9D4Z233</accession>
<dbReference type="AlphaFoldDB" id="A0A9D4Z233"/>
<evidence type="ECO:0000313" key="5">
    <source>
        <dbReference type="Proteomes" id="UP001055712"/>
    </source>
</evidence>
<comment type="caution">
    <text evidence="4">The sequence shown here is derived from an EMBL/GenBank/DDBJ whole genome shotgun (WGS) entry which is preliminary data.</text>
</comment>
<reference evidence="4" key="2">
    <citation type="submission" date="2020-11" db="EMBL/GenBank/DDBJ databases">
        <authorList>
            <person name="Cecchin M."/>
            <person name="Marcolungo L."/>
            <person name="Rossato M."/>
            <person name="Girolomoni L."/>
            <person name="Cosentino E."/>
            <person name="Cuine S."/>
            <person name="Li-Beisson Y."/>
            <person name="Delledonne M."/>
            <person name="Ballottari M."/>
        </authorList>
    </citation>
    <scope>NUCLEOTIDE SEQUENCE</scope>
    <source>
        <strain evidence="4">211/11P</strain>
        <tissue evidence="4">Whole cell</tissue>
    </source>
</reference>
<feature type="chain" id="PRO_5039479053" evidence="3">
    <location>
        <begin position="24"/>
        <end position="300"/>
    </location>
</feature>
<evidence type="ECO:0000256" key="2">
    <source>
        <dbReference type="SAM" id="Phobius"/>
    </source>
</evidence>
<proteinExistence type="predicted"/>
<protein>
    <submittedName>
        <fullName evidence="4">Uncharacterized protein</fullName>
    </submittedName>
</protein>
<dbReference type="Proteomes" id="UP001055712">
    <property type="component" value="Unassembled WGS sequence"/>
</dbReference>
<feature type="compositionally biased region" description="Pro residues" evidence="1">
    <location>
        <begin position="58"/>
        <end position="74"/>
    </location>
</feature>
<keyword evidence="5" id="KW-1185">Reference proteome</keyword>
<organism evidence="4 5">
    <name type="scientific">Chlorella vulgaris</name>
    <name type="common">Green alga</name>
    <dbReference type="NCBI Taxonomy" id="3077"/>
    <lineage>
        <taxon>Eukaryota</taxon>
        <taxon>Viridiplantae</taxon>
        <taxon>Chlorophyta</taxon>
        <taxon>core chlorophytes</taxon>
        <taxon>Trebouxiophyceae</taxon>
        <taxon>Chlorellales</taxon>
        <taxon>Chlorellaceae</taxon>
        <taxon>Chlorella clade</taxon>
        <taxon>Chlorella</taxon>
    </lineage>
</organism>
<gene>
    <name evidence="4" type="ORF">D9Q98_001453</name>
</gene>
<reference evidence="4" key="1">
    <citation type="journal article" date="2019" name="Plant J.">
        <title>Chlorella vulgaris genome assembly and annotation reveals the molecular basis for metabolic acclimation to high light conditions.</title>
        <authorList>
            <person name="Cecchin M."/>
            <person name="Marcolungo L."/>
            <person name="Rossato M."/>
            <person name="Girolomoni L."/>
            <person name="Cosentino E."/>
            <person name="Cuine S."/>
            <person name="Li-Beisson Y."/>
            <person name="Delledonne M."/>
            <person name="Ballottari M."/>
        </authorList>
    </citation>
    <scope>NUCLEOTIDE SEQUENCE</scope>
    <source>
        <strain evidence="4">211/11P</strain>
    </source>
</reference>
<keyword evidence="3" id="KW-0732">Signal</keyword>